<name>A0ABP1RPE4_9HEXA</name>
<evidence type="ECO:0000256" key="3">
    <source>
        <dbReference type="PROSITE-ProRule" id="PRU00023"/>
    </source>
</evidence>
<dbReference type="SUPFAM" id="SSF48403">
    <property type="entry name" value="Ankyrin repeat"/>
    <property type="match status" value="3"/>
</dbReference>
<dbReference type="PANTHER" id="PTHR24123">
    <property type="entry name" value="ANKYRIN REPEAT-CONTAINING"/>
    <property type="match status" value="1"/>
</dbReference>
<dbReference type="InterPro" id="IPR051165">
    <property type="entry name" value="Multifunctional_ANK_Repeat"/>
</dbReference>
<feature type="repeat" description="ANK" evidence="3">
    <location>
        <begin position="496"/>
        <end position="525"/>
    </location>
</feature>
<dbReference type="Gene3D" id="1.25.40.20">
    <property type="entry name" value="Ankyrin repeat-containing domain"/>
    <property type="match status" value="6"/>
</dbReference>
<feature type="repeat" description="ANK" evidence="3">
    <location>
        <begin position="565"/>
        <end position="603"/>
    </location>
</feature>
<feature type="repeat" description="ANK" evidence="3">
    <location>
        <begin position="1084"/>
        <end position="1122"/>
    </location>
</feature>
<sequence length="1267" mass="142670">MTSKDEDIAGVPLQCLLIADVYEDSAVDFADPENVVIPNCQAVMNVQTIADLYEALFAKKIKTFFQTQTSDFEVSNNEDLMRTHVFLSLKLIFPEWAKFFKKSLMNHRCNTRIDLEEAVLRIGIVESTSIRLQPICFSTIRAQNICRIFYSLITTRDASSSLRHFVKMDKYRSFIREMTLCTVTEDYFYLFEFLNDMDTFEHEDIKTIFTPNLAYVLIGQCNLPFVKLVLNHYDQDQVGAYKKDNRSILNVAVERGEYSIVEFLIYSQGFRRKVQKMDVPNLLHDCVTLSLDNDSTTVQNKIQIVKLLVNCNPLILEEVYEGARPIHRRRINIRFLIELINQGADVLSLDEKQCCLLHTAAVYLTPVEYFQILNTVSTDALKNLVTLKEQYEQTPLHLIVESERHLIEDNILKIFHDHGADFNSCNEFGETVLTSAIKEGRDKKCLEKLIGFGADYKFIHNTENSMLHVAAQAGNLDAVKFLVGELGLDTNAKNGKGLTPLHASLFGGAENRFMIWDYLVEHGADETLVPFDVTFFLHEAIQRKDLDSAKWCIEKGADVNARNKNGYTSLHQVLAKLIYNGEDQLEMTKLLLKHGAEVNAVNRLGETPLSFALNRPAPPNLKIVAALVCKGALNSVPMATLCLKRIVSESGVGGLSLNPVEYVKLAESCVQKGGIISYTDQEGNTMLHFAASSGCAQGIKYLMSKNKDGFGLDVNASNKEGNTPLHSALVKHDDDEVVNLLVDFGTNLALVNSRNHTVFHTAIKHKRYYSSKYLFETERFYELCGEEDFLKFVAAHGSLTIFKLVCEKFNAISGEKVVEINESINESNFPDRSCLHPAVRNGNHEVVKYLLNTQGFKNCLNQPRMRDILHVFMDASRYTWLGDEIPKLLIKAEPSLLLEKNSEGKVPLLIPGTVSSLLKCLVQLGADIRSVDKNGDTVLHIATSYRTWTDYKKLLKFITRRGEGSLLCARGRNKATVLHRVAAVMRWNSEYWGIESVLDYFVAQNADFNAVDEAGDSILAYAIRGNCKHEDLEILMKRGATNLQTMNSKRQGLLHEAVRAGNISVLKFLFETVSDWDLNAKDGEGNTLIHYAVMLKISWETDAVDMIKRLLDIGADLNCRNKNGDTVVYLAPQYMSALDYDDFLSVALDHDKRAFNHKCQHQRTPLHNAVECLELRLCKIEALAAHEDLNAVDERGSPIIFSAVTGNRSADFIRQLVQLGADWRQTNRIEANALHIAASKGHLEAAKYFMELGLSPEDVDLNGKSAV</sequence>
<feature type="repeat" description="ANK" evidence="3">
    <location>
        <begin position="720"/>
        <end position="753"/>
    </location>
</feature>
<keyword evidence="5" id="KW-1185">Reference proteome</keyword>
<dbReference type="Pfam" id="PF12796">
    <property type="entry name" value="Ank_2"/>
    <property type="match status" value="2"/>
</dbReference>
<accession>A0ABP1RPE4</accession>
<feature type="repeat" description="ANK" evidence="3">
    <location>
        <begin position="537"/>
        <end position="564"/>
    </location>
</feature>
<evidence type="ECO:0000256" key="2">
    <source>
        <dbReference type="ARBA" id="ARBA00023043"/>
    </source>
</evidence>
<evidence type="ECO:0000256" key="1">
    <source>
        <dbReference type="ARBA" id="ARBA00022737"/>
    </source>
</evidence>
<keyword evidence="2 3" id="KW-0040">ANK repeat</keyword>
<dbReference type="InterPro" id="IPR036770">
    <property type="entry name" value="Ankyrin_rpt-contain_sf"/>
</dbReference>
<keyword evidence="1" id="KW-0677">Repeat</keyword>
<reference evidence="4 5" key="1">
    <citation type="submission" date="2024-08" db="EMBL/GenBank/DDBJ databases">
        <authorList>
            <person name="Cucini C."/>
            <person name="Frati F."/>
        </authorList>
    </citation>
    <scope>NUCLEOTIDE SEQUENCE [LARGE SCALE GENOMIC DNA]</scope>
</reference>
<comment type="caution">
    <text evidence="4">The sequence shown here is derived from an EMBL/GenBank/DDBJ whole genome shotgun (WGS) entry which is preliminary data.</text>
</comment>
<dbReference type="SMART" id="SM00248">
    <property type="entry name" value="ANK"/>
    <property type="match status" value="19"/>
</dbReference>
<gene>
    <name evidence="4" type="ORF">ODALV1_LOCUS24600</name>
</gene>
<dbReference type="Pfam" id="PF13857">
    <property type="entry name" value="Ank_5"/>
    <property type="match status" value="1"/>
</dbReference>
<dbReference type="PROSITE" id="PS50088">
    <property type="entry name" value="ANK_REPEAT"/>
    <property type="match status" value="5"/>
</dbReference>
<organism evidence="4 5">
    <name type="scientific">Orchesella dallaii</name>
    <dbReference type="NCBI Taxonomy" id="48710"/>
    <lineage>
        <taxon>Eukaryota</taxon>
        <taxon>Metazoa</taxon>
        <taxon>Ecdysozoa</taxon>
        <taxon>Arthropoda</taxon>
        <taxon>Hexapoda</taxon>
        <taxon>Collembola</taxon>
        <taxon>Entomobryomorpha</taxon>
        <taxon>Entomobryoidea</taxon>
        <taxon>Orchesellidae</taxon>
        <taxon>Orchesellinae</taxon>
        <taxon>Orchesella</taxon>
    </lineage>
</organism>
<dbReference type="PANTHER" id="PTHR24123:SF33">
    <property type="entry name" value="PROTEIN HOS4"/>
    <property type="match status" value="1"/>
</dbReference>
<dbReference type="Proteomes" id="UP001642540">
    <property type="component" value="Unassembled WGS sequence"/>
</dbReference>
<evidence type="ECO:0000313" key="4">
    <source>
        <dbReference type="EMBL" id="CAL8132384.1"/>
    </source>
</evidence>
<evidence type="ECO:0000313" key="5">
    <source>
        <dbReference type="Proteomes" id="UP001642540"/>
    </source>
</evidence>
<dbReference type="PROSITE" id="PS50297">
    <property type="entry name" value="ANK_REP_REGION"/>
    <property type="match status" value="1"/>
</dbReference>
<dbReference type="InterPro" id="IPR002110">
    <property type="entry name" value="Ankyrin_rpt"/>
</dbReference>
<dbReference type="EMBL" id="CAXLJM020000092">
    <property type="protein sequence ID" value="CAL8132384.1"/>
    <property type="molecule type" value="Genomic_DNA"/>
</dbReference>
<proteinExistence type="predicted"/>
<protein>
    <submittedName>
        <fullName evidence="4">Uncharacterized protein</fullName>
    </submittedName>
</protein>
<dbReference type="Pfam" id="PF13637">
    <property type="entry name" value="Ank_4"/>
    <property type="match status" value="1"/>
</dbReference>